<dbReference type="EMBL" id="KB446560">
    <property type="protein sequence ID" value="EME81303.1"/>
    <property type="molecule type" value="Genomic_DNA"/>
</dbReference>
<evidence type="ECO:0000256" key="1">
    <source>
        <dbReference type="SAM" id="MobiDB-lite"/>
    </source>
</evidence>
<feature type="region of interest" description="Disordered" evidence="1">
    <location>
        <begin position="509"/>
        <end position="531"/>
    </location>
</feature>
<evidence type="ECO:0000313" key="3">
    <source>
        <dbReference type="Proteomes" id="UP000016932"/>
    </source>
</evidence>
<reference evidence="2 3" key="1">
    <citation type="journal article" date="2012" name="PLoS Pathog.">
        <title>Diverse lifestyles and strategies of plant pathogenesis encoded in the genomes of eighteen Dothideomycetes fungi.</title>
        <authorList>
            <person name="Ohm R.A."/>
            <person name="Feau N."/>
            <person name="Henrissat B."/>
            <person name="Schoch C.L."/>
            <person name="Horwitz B.A."/>
            <person name="Barry K.W."/>
            <person name="Condon B.J."/>
            <person name="Copeland A.C."/>
            <person name="Dhillon B."/>
            <person name="Glaser F."/>
            <person name="Hesse C.N."/>
            <person name="Kosti I."/>
            <person name="LaButti K."/>
            <person name="Lindquist E.A."/>
            <person name="Lucas S."/>
            <person name="Salamov A.A."/>
            <person name="Bradshaw R.E."/>
            <person name="Ciuffetti L."/>
            <person name="Hamelin R.C."/>
            <person name="Kema G.H.J."/>
            <person name="Lawrence C."/>
            <person name="Scott J.A."/>
            <person name="Spatafora J.W."/>
            <person name="Turgeon B.G."/>
            <person name="de Wit P.J.G.M."/>
            <person name="Zhong S."/>
            <person name="Goodwin S.B."/>
            <person name="Grigoriev I.V."/>
        </authorList>
    </citation>
    <scope>NUCLEOTIDE SEQUENCE [LARGE SCALE GENOMIC DNA]</scope>
    <source>
        <strain evidence="2 3">CIRAD86</strain>
    </source>
</reference>
<dbReference type="HOGENOM" id="CLU_027146_1_0_1"/>
<dbReference type="OrthoDB" id="4360026at2759"/>
<dbReference type="AlphaFoldDB" id="M3AW11"/>
<accession>M3AW11</accession>
<dbReference type="eggNOG" id="ENOG502S1U5">
    <property type="taxonomic scope" value="Eukaryota"/>
</dbReference>
<protein>
    <submittedName>
        <fullName evidence="2">Uncharacterized protein</fullName>
    </submittedName>
</protein>
<organism evidence="2 3">
    <name type="scientific">Pseudocercospora fijiensis (strain CIRAD86)</name>
    <name type="common">Black leaf streak disease fungus</name>
    <name type="synonym">Mycosphaerella fijiensis</name>
    <dbReference type="NCBI Taxonomy" id="383855"/>
    <lineage>
        <taxon>Eukaryota</taxon>
        <taxon>Fungi</taxon>
        <taxon>Dikarya</taxon>
        <taxon>Ascomycota</taxon>
        <taxon>Pezizomycotina</taxon>
        <taxon>Dothideomycetes</taxon>
        <taxon>Dothideomycetidae</taxon>
        <taxon>Mycosphaerellales</taxon>
        <taxon>Mycosphaerellaceae</taxon>
        <taxon>Pseudocercospora</taxon>
    </lineage>
</organism>
<evidence type="ECO:0000313" key="2">
    <source>
        <dbReference type="EMBL" id="EME81303.1"/>
    </source>
</evidence>
<dbReference type="RefSeq" id="XP_007928529.1">
    <property type="nucleotide sequence ID" value="XM_007930338.1"/>
</dbReference>
<gene>
    <name evidence="2" type="ORF">MYCFIDRAFT_81375</name>
</gene>
<sequence length="531" mass="59875">MASTDQVQDLRRRLKTKQYDPDDCIAAIKGQRIPSALGLPLLRLCTIRGIRFNDGFAKDLRGILPSFTRALNARDIMSNRVPVIASDEETPYCIWHPEVASESTYRQLVTAYPQMSYQVGRACAVAGYSDLYKELDIVPEVHIAEEARECGNLAIFDRIMAQPTRYEVMNDYTRTINASSANLPVAHLNGDTAVESSLNVRQEFSSADVPEIIDGVECITSLDGPGYRENIFDITEDMNIDIVNRYPLAEAEGHDVRHGELLVRLLTEPLPTELPTVDKDLLLLMAAYYGDIDRYARLRRPSMITGEYECCVRGVYHNTMFAVWWSKQARPKGRAGWKLSQAICARFIMNNVLSKVTDEAFDMPYLIWYPAIASESTYRKLAEMSPGMLPQILRACIVANYAELFDSLAATTVPDEAVVKEAEKSTNPHFHSVLANRVEEVGQTELGPFERWKLETSDRLFEWSSKWIWKTMAKANPQTYGDELQYNGTVCAAGDVELMACLPDEWRISEGGETGPEPLDYVNWPPEGKRP</sequence>
<dbReference type="Proteomes" id="UP000016932">
    <property type="component" value="Unassembled WGS sequence"/>
</dbReference>
<keyword evidence="3" id="KW-1185">Reference proteome</keyword>
<dbReference type="KEGG" id="pfj:MYCFIDRAFT_81375"/>
<dbReference type="GeneID" id="19341827"/>
<proteinExistence type="predicted"/>
<name>M3AW11_PSEFD</name>
<dbReference type="VEuPathDB" id="FungiDB:MYCFIDRAFT_81375"/>